<feature type="compositionally biased region" description="Low complexity" evidence="1">
    <location>
        <begin position="582"/>
        <end position="600"/>
    </location>
</feature>
<name>A0A5P1F090_ASPOF</name>
<dbReference type="GO" id="GO:0007165">
    <property type="term" value="P:signal transduction"/>
    <property type="evidence" value="ECO:0007669"/>
    <property type="project" value="TreeGrafter"/>
</dbReference>
<protein>
    <recommendedName>
        <fullName evidence="2">Protein kinase domain-containing protein</fullName>
    </recommendedName>
</protein>
<gene>
    <name evidence="3" type="ORF">A4U43_C05F27280</name>
</gene>
<keyword evidence="4" id="KW-1185">Reference proteome</keyword>
<evidence type="ECO:0000313" key="4">
    <source>
        <dbReference type="Proteomes" id="UP000243459"/>
    </source>
</evidence>
<dbReference type="InterPro" id="IPR011009">
    <property type="entry name" value="Kinase-like_dom_sf"/>
</dbReference>
<dbReference type="OMA" id="EHMSKNI"/>
<feature type="domain" description="Protein kinase" evidence="2">
    <location>
        <begin position="230"/>
        <end position="496"/>
    </location>
</feature>
<dbReference type="Proteomes" id="UP000243459">
    <property type="component" value="Chromosome 5"/>
</dbReference>
<dbReference type="Gramene" id="ONK69840">
    <property type="protein sequence ID" value="ONK69840"/>
    <property type="gene ID" value="A4U43_C05F27280"/>
</dbReference>
<dbReference type="SUPFAM" id="SSF56112">
    <property type="entry name" value="Protein kinase-like (PK-like)"/>
    <property type="match status" value="1"/>
</dbReference>
<proteinExistence type="predicted"/>
<organism evidence="3 4">
    <name type="scientific">Asparagus officinalis</name>
    <name type="common">Garden asparagus</name>
    <dbReference type="NCBI Taxonomy" id="4686"/>
    <lineage>
        <taxon>Eukaryota</taxon>
        <taxon>Viridiplantae</taxon>
        <taxon>Streptophyta</taxon>
        <taxon>Embryophyta</taxon>
        <taxon>Tracheophyta</taxon>
        <taxon>Spermatophyta</taxon>
        <taxon>Magnoliopsida</taxon>
        <taxon>Liliopsida</taxon>
        <taxon>Asparagales</taxon>
        <taxon>Asparagaceae</taxon>
        <taxon>Asparagoideae</taxon>
        <taxon>Asparagus</taxon>
    </lineage>
</organism>
<dbReference type="GO" id="GO:0005737">
    <property type="term" value="C:cytoplasm"/>
    <property type="evidence" value="ECO:0007669"/>
    <property type="project" value="TreeGrafter"/>
</dbReference>
<dbReference type="FunFam" id="1.10.510.10:FF:000778">
    <property type="entry name" value="Kinase family protein"/>
    <property type="match status" value="1"/>
</dbReference>
<dbReference type="AlphaFoldDB" id="A0A5P1F090"/>
<feature type="region of interest" description="Disordered" evidence="1">
    <location>
        <begin position="560"/>
        <end position="669"/>
    </location>
</feature>
<evidence type="ECO:0000259" key="2">
    <source>
        <dbReference type="PROSITE" id="PS50011"/>
    </source>
</evidence>
<dbReference type="Gene3D" id="1.10.510.10">
    <property type="entry name" value="Transferase(Phosphotransferase) domain 1"/>
    <property type="match status" value="1"/>
</dbReference>
<feature type="compositionally biased region" description="Polar residues" evidence="1">
    <location>
        <begin position="636"/>
        <end position="650"/>
    </location>
</feature>
<dbReference type="InterPro" id="IPR050167">
    <property type="entry name" value="Ser_Thr_protein_kinase"/>
</dbReference>
<dbReference type="InterPro" id="IPR010632">
    <property type="entry name" value="DUF1221"/>
</dbReference>
<dbReference type="EMBL" id="CM007385">
    <property type="protein sequence ID" value="ONK69840.1"/>
    <property type="molecule type" value="Genomic_DNA"/>
</dbReference>
<dbReference type="GO" id="GO:0004672">
    <property type="term" value="F:protein kinase activity"/>
    <property type="evidence" value="ECO:0007669"/>
    <property type="project" value="InterPro"/>
</dbReference>
<dbReference type="Pfam" id="PF06760">
    <property type="entry name" value="DUF1221"/>
    <property type="match status" value="1"/>
</dbReference>
<dbReference type="OrthoDB" id="4062651at2759"/>
<dbReference type="InterPro" id="IPR000719">
    <property type="entry name" value="Prot_kinase_dom"/>
</dbReference>
<evidence type="ECO:0000313" key="3">
    <source>
        <dbReference type="EMBL" id="ONK69840.1"/>
    </source>
</evidence>
<dbReference type="Pfam" id="PF07714">
    <property type="entry name" value="PK_Tyr_Ser-Thr"/>
    <property type="match status" value="1"/>
</dbReference>
<accession>A0A5P1F090</accession>
<evidence type="ECO:0000256" key="1">
    <source>
        <dbReference type="SAM" id="MobiDB-lite"/>
    </source>
</evidence>
<dbReference type="GO" id="GO:0005524">
    <property type="term" value="F:ATP binding"/>
    <property type="evidence" value="ECO:0007669"/>
    <property type="project" value="InterPro"/>
</dbReference>
<sequence length="669" mass="77108">MEQIRQIGEVLGSLKTLMIFHNEIKINQRQCILLFDSFNLAFNSITQQIKNHLKFDERHTKWKSLEHPLKELHRIFREGEQYIKNCIELRDYWGRAIALNRNTDCVEFYIHNLLWCLPVVFEAIETISEITGSEQEEINMRRIIISQKYCEEWINRTFFDHKFGKCYLVHQEMCQRFDSVFREDKWLLSETISEKRSKSPTKQENRLSELLLSPKDKIFPCSVLIGSPDYQVRRRLGTNGAKYKEIQWMGESFAMKHAIGEGEVEILVNEIAVYSSLAHPNVMNYICAFSDEDKRECFLVMELMSKDLLRYIKEVCSTRRKVTFPLLVAVDIMLQISRGMEYLHSKEIYHGDLNPSNILIKAKNSSHDSYLQVKVANFGLPLSKSPKNSEAKNPCIWYAPEVLLGQDHFKYTEKADVYSFAMICFELLTGKVPFEDSHLQGDKMSRNIRAGERPLFPFPSPKYLANLTKRCWHADPLQRPSFSSISRILRYIKRFLVLNPDIGQGETPNPSMDYFEIDALVSKNLSKCGRKKGFRVWEIPFEMYAYRVIERERTNANFVKENNLDSESEGASVCGDENSSHGNLSSEDSLSNSVSLMSNGGSEGSKKGSMSKKLDGKAQKQTGQHQKAKTARPSPQLATCTRSMSLNNGHLQPVVMSPGRRRKSTDSEL</sequence>
<dbReference type="PANTHER" id="PTHR23257:SF969">
    <property type="entry name" value="INTEGRIN-LINKED PROTEIN KINASE"/>
    <property type="match status" value="1"/>
</dbReference>
<dbReference type="PROSITE" id="PS50011">
    <property type="entry name" value="PROTEIN_KINASE_DOM"/>
    <property type="match status" value="1"/>
</dbReference>
<reference evidence="4" key="1">
    <citation type="journal article" date="2017" name="Nat. Commun.">
        <title>The asparagus genome sheds light on the origin and evolution of a young Y chromosome.</title>
        <authorList>
            <person name="Harkess A."/>
            <person name="Zhou J."/>
            <person name="Xu C."/>
            <person name="Bowers J.E."/>
            <person name="Van der Hulst R."/>
            <person name="Ayyampalayam S."/>
            <person name="Mercati F."/>
            <person name="Riccardi P."/>
            <person name="McKain M.R."/>
            <person name="Kakrana A."/>
            <person name="Tang H."/>
            <person name="Ray J."/>
            <person name="Groenendijk J."/>
            <person name="Arikit S."/>
            <person name="Mathioni S.M."/>
            <person name="Nakano M."/>
            <person name="Shan H."/>
            <person name="Telgmann-Rauber A."/>
            <person name="Kanno A."/>
            <person name="Yue Z."/>
            <person name="Chen H."/>
            <person name="Li W."/>
            <person name="Chen Y."/>
            <person name="Xu X."/>
            <person name="Zhang Y."/>
            <person name="Luo S."/>
            <person name="Chen H."/>
            <person name="Gao J."/>
            <person name="Mao Z."/>
            <person name="Pires J.C."/>
            <person name="Luo M."/>
            <person name="Kudrna D."/>
            <person name="Wing R.A."/>
            <person name="Meyers B.C."/>
            <person name="Yi K."/>
            <person name="Kong H."/>
            <person name="Lavrijsen P."/>
            <person name="Sunseri F."/>
            <person name="Falavigna A."/>
            <person name="Ye Y."/>
            <person name="Leebens-Mack J.H."/>
            <person name="Chen G."/>
        </authorList>
    </citation>
    <scope>NUCLEOTIDE SEQUENCE [LARGE SCALE GENOMIC DNA]</scope>
    <source>
        <strain evidence="4">cv. DH0086</strain>
    </source>
</reference>
<dbReference type="PANTHER" id="PTHR23257">
    <property type="entry name" value="SERINE-THREONINE PROTEIN KINASE"/>
    <property type="match status" value="1"/>
</dbReference>
<dbReference type="InterPro" id="IPR001245">
    <property type="entry name" value="Ser-Thr/Tyr_kinase_cat_dom"/>
</dbReference>